<comment type="caution">
    <text evidence="3">The sequence shown here is derived from an EMBL/GenBank/DDBJ whole genome shotgun (WGS) entry which is preliminary data.</text>
</comment>
<keyword evidence="2" id="KW-1133">Transmembrane helix</keyword>
<evidence type="ECO:0000313" key="3">
    <source>
        <dbReference type="EMBL" id="MBM7703501.1"/>
    </source>
</evidence>
<dbReference type="InterPro" id="IPR031155">
    <property type="entry name" value="DUR"/>
</dbReference>
<dbReference type="RefSeq" id="WP_205187413.1">
    <property type="nucleotide sequence ID" value="NZ_JAFBFC010000004.1"/>
</dbReference>
<keyword evidence="2" id="KW-0472">Membrane</keyword>
<feature type="transmembrane region" description="Helical" evidence="2">
    <location>
        <begin position="21"/>
        <end position="41"/>
    </location>
</feature>
<accession>A0ABS2QXP2</accession>
<evidence type="ECO:0000256" key="2">
    <source>
        <dbReference type="SAM" id="Phobius"/>
    </source>
</evidence>
<dbReference type="Proteomes" id="UP000809829">
    <property type="component" value="Unassembled WGS sequence"/>
</dbReference>
<proteinExistence type="predicted"/>
<dbReference type="PANTHER" id="PTHR46154:SF4">
    <property type="entry name" value="UREA ACTIVE TRANSPORTER"/>
    <property type="match status" value="1"/>
</dbReference>
<sequence>MEPQQQLNKDAIMCTRWALGLTLVFIILWPGIMFLTGYQYSLSFFTGWTYVAFGWLVIAGVVITIRPIVEMLKSE</sequence>
<keyword evidence="4" id="KW-1185">Reference proteome</keyword>
<feature type="transmembrane region" description="Helical" evidence="2">
    <location>
        <begin position="47"/>
        <end position="69"/>
    </location>
</feature>
<gene>
    <name evidence="3" type="ORF">JOC83_002350</name>
</gene>
<dbReference type="EMBL" id="JAFBFC010000004">
    <property type="protein sequence ID" value="MBM7703501.1"/>
    <property type="molecule type" value="Genomic_DNA"/>
</dbReference>
<protein>
    <submittedName>
        <fullName evidence="3">Membrane protein YhdT</fullName>
    </submittedName>
</protein>
<organism evidence="3 4">
    <name type="scientific">Priestia iocasae</name>
    <dbReference type="NCBI Taxonomy" id="2291674"/>
    <lineage>
        <taxon>Bacteria</taxon>
        <taxon>Bacillati</taxon>
        <taxon>Bacillota</taxon>
        <taxon>Bacilli</taxon>
        <taxon>Bacillales</taxon>
        <taxon>Bacillaceae</taxon>
        <taxon>Priestia</taxon>
    </lineage>
</organism>
<evidence type="ECO:0000313" key="4">
    <source>
        <dbReference type="Proteomes" id="UP000809829"/>
    </source>
</evidence>
<keyword evidence="1" id="KW-0813">Transport</keyword>
<keyword evidence="2" id="KW-0812">Transmembrane</keyword>
<name>A0ABS2QXP2_9BACI</name>
<evidence type="ECO:0000256" key="1">
    <source>
        <dbReference type="ARBA" id="ARBA00022448"/>
    </source>
</evidence>
<dbReference type="PANTHER" id="PTHR46154">
    <property type="match status" value="1"/>
</dbReference>
<reference evidence="3 4" key="1">
    <citation type="submission" date="2021-01" db="EMBL/GenBank/DDBJ databases">
        <title>Genomic Encyclopedia of Type Strains, Phase IV (KMG-IV): sequencing the most valuable type-strain genomes for metagenomic binning, comparative biology and taxonomic classification.</title>
        <authorList>
            <person name="Goeker M."/>
        </authorList>
    </citation>
    <scope>NUCLEOTIDE SEQUENCE [LARGE SCALE GENOMIC DNA]</scope>
    <source>
        <strain evidence="3 4">DSM 104297</strain>
    </source>
</reference>